<name>A0A645B9T0_9ZZZZ</name>
<sequence length="245" mass="26377">MLVVIAVTGVIAAILLLQLPPIIGRTDRTADFAALNTLNRASILYKTIRNIGGNDVFEGLTTDQARLTALLDAKNIDRIPVANIEGNIFAWSIQEQKWGILHVVSGTEVEMEKTGGFTGFITGSYDGDEKDIKIPASIDGTAVTVIYQDVFNGKGLTSVVIEEGITRIHARAFKDNDLTELVLPDSLTRLDYGAFMDNPLTKVTIGPNVTIIEGGVFPNNESFTAAYNAGGAGTYILIGGVWFKQ</sequence>
<dbReference type="InterPro" id="IPR032675">
    <property type="entry name" value="LRR_dom_sf"/>
</dbReference>
<dbReference type="Pfam" id="PF13306">
    <property type="entry name" value="LRR_5"/>
    <property type="match status" value="1"/>
</dbReference>
<dbReference type="Gene3D" id="3.80.10.10">
    <property type="entry name" value="Ribonuclease Inhibitor"/>
    <property type="match status" value="1"/>
</dbReference>
<evidence type="ECO:0000313" key="1">
    <source>
        <dbReference type="EMBL" id="MPM59893.1"/>
    </source>
</evidence>
<gene>
    <name evidence="1" type="ORF">SDC9_106739</name>
</gene>
<dbReference type="InterPro" id="IPR026906">
    <property type="entry name" value="LRR_5"/>
</dbReference>
<reference evidence="1" key="1">
    <citation type="submission" date="2019-08" db="EMBL/GenBank/DDBJ databases">
        <authorList>
            <person name="Kucharzyk K."/>
            <person name="Murdoch R.W."/>
            <person name="Higgins S."/>
            <person name="Loffler F."/>
        </authorList>
    </citation>
    <scope>NUCLEOTIDE SEQUENCE</scope>
</reference>
<comment type="caution">
    <text evidence="1">The sequence shown here is derived from an EMBL/GenBank/DDBJ whole genome shotgun (WGS) entry which is preliminary data.</text>
</comment>
<protein>
    <submittedName>
        <fullName evidence="1">Uncharacterized protein</fullName>
    </submittedName>
</protein>
<organism evidence="1">
    <name type="scientific">bioreactor metagenome</name>
    <dbReference type="NCBI Taxonomy" id="1076179"/>
    <lineage>
        <taxon>unclassified sequences</taxon>
        <taxon>metagenomes</taxon>
        <taxon>ecological metagenomes</taxon>
    </lineage>
</organism>
<accession>A0A645B9T0</accession>
<proteinExistence type="predicted"/>
<dbReference type="EMBL" id="VSSQ01017509">
    <property type="protein sequence ID" value="MPM59893.1"/>
    <property type="molecule type" value="Genomic_DNA"/>
</dbReference>
<dbReference type="AlphaFoldDB" id="A0A645B9T0"/>